<dbReference type="Proteomes" id="UP000000845">
    <property type="component" value="Chromosome"/>
</dbReference>
<keyword evidence="2" id="KW-1003">Cell membrane</keyword>
<feature type="transmembrane region" description="Helical" evidence="6">
    <location>
        <begin position="301"/>
        <end position="320"/>
    </location>
</feature>
<dbReference type="GO" id="GO:0015920">
    <property type="term" value="P:lipopolysaccharide transport"/>
    <property type="evidence" value="ECO:0007669"/>
    <property type="project" value="TreeGrafter"/>
</dbReference>
<feature type="transmembrane region" description="Helical" evidence="6">
    <location>
        <begin position="274"/>
        <end position="294"/>
    </location>
</feature>
<keyword evidence="3 6" id="KW-0812">Transmembrane</keyword>
<dbReference type="PANTHER" id="PTHR33529:SF8">
    <property type="entry name" value="PERMEASE, YJGP_YJGQ FAMILY"/>
    <property type="match status" value="1"/>
</dbReference>
<reference evidence="7 8" key="2">
    <citation type="journal article" date="2010" name="Stand. Genomic Sci.">
        <title>Complete genome sequence of Sebaldella termitidis type strain (NCTC 11300).</title>
        <authorList>
            <person name="Harmon-Smith M."/>
            <person name="Celia L."/>
            <person name="Chertkov O."/>
            <person name="Lapidus A."/>
            <person name="Copeland A."/>
            <person name="Glavina Del Rio T."/>
            <person name="Nolan M."/>
            <person name="Lucas S."/>
            <person name="Tice H."/>
            <person name="Cheng J.F."/>
            <person name="Han C."/>
            <person name="Detter J.C."/>
            <person name="Bruce D."/>
            <person name="Goodwin L."/>
            <person name="Pitluck S."/>
            <person name="Pati A."/>
            <person name="Liolios K."/>
            <person name="Ivanova N."/>
            <person name="Mavromatis K."/>
            <person name="Mikhailova N."/>
            <person name="Chen A."/>
            <person name="Palaniappan K."/>
            <person name="Land M."/>
            <person name="Hauser L."/>
            <person name="Chang Y.J."/>
            <person name="Jeffries C.D."/>
            <person name="Brettin T."/>
            <person name="Goker M."/>
            <person name="Beck B."/>
            <person name="Bristow J."/>
            <person name="Eisen J.A."/>
            <person name="Markowitz V."/>
            <person name="Hugenholtz P."/>
            <person name="Kyrpides N.C."/>
            <person name="Klenk H.P."/>
            <person name="Chen F."/>
        </authorList>
    </citation>
    <scope>NUCLEOTIDE SEQUENCE [LARGE SCALE GENOMIC DNA]</scope>
    <source>
        <strain evidence="8">ATCC 33386 / NCTC 11300</strain>
    </source>
</reference>
<keyword evidence="5 6" id="KW-0472">Membrane</keyword>
<dbReference type="STRING" id="526218.Sterm_2733"/>
<dbReference type="eggNOG" id="COG0795">
    <property type="taxonomic scope" value="Bacteria"/>
</dbReference>
<feature type="transmembrane region" description="Helical" evidence="6">
    <location>
        <begin position="332"/>
        <end position="355"/>
    </location>
</feature>
<dbReference type="AlphaFoldDB" id="D1AMK4"/>
<evidence type="ECO:0000256" key="5">
    <source>
        <dbReference type="ARBA" id="ARBA00023136"/>
    </source>
</evidence>
<dbReference type="RefSeq" id="WP_012862172.1">
    <property type="nucleotide sequence ID" value="NC_013517.1"/>
</dbReference>
<evidence type="ECO:0000256" key="6">
    <source>
        <dbReference type="SAM" id="Phobius"/>
    </source>
</evidence>
<dbReference type="PANTHER" id="PTHR33529">
    <property type="entry name" value="SLR0882 PROTEIN-RELATED"/>
    <property type="match status" value="1"/>
</dbReference>
<accession>D1AMK4</accession>
<name>D1AMK4_SEBTE</name>
<evidence type="ECO:0000256" key="4">
    <source>
        <dbReference type="ARBA" id="ARBA00022989"/>
    </source>
</evidence>
<protein>
    <submittedName>
        <fullName evidence="7">Permease YjgP/YjgQ family protein</fullName>
    </submittedName>
</protein>
<dbReference type="HOGENOM" id="CLU_028799_3_1_0"/>
<evidence type="ECO:0000313" key="8">
    <source>
        <dbReference type="Proteomes" id="UP000000845"/>
    </source>
</evidence>
<evidence type="ECO:0000313" key="7">
    <source>
        <dbReference type="EMBL" id="ACZ09578.1"/>
    </source>
</evidence>
<feature type="transmembrane region" description="Helical" evidence="6">
    <location>
        <begin position="99"/>
        <end position="119"/>
    </location>
</feature>
<sequence>MNKLDRYILINYIKGFILGMLMFLLIFLLAESINVTGWIMEDKFTLKDSMVYIKYGLPEILVNTAPLGILLGSLLSISKMAQRLEITAVKTAGISFRRFVLFPILFSALVSVFTVYISINILPEANKMKREMKDRKLKEDDQTKKNEKKDVYIKLDKNRMLYASYVNKNKNLMEGIMIVDFHENLNGIKSIYVSPSATYNSQSKIWDFGSLKELDVEKNMENEILSSEFQLRATPNEILEDQVKAKELTLKELREKSVYYSRVGANTNDLFSELYNRLSFTFASFIMSFIGLSLGSKYVRGGAAINIGLSVLIGYSYYGISTMLRSMGPVVSVFPLYITAWLTNIVFFALGVYLFRKAEY</sequence>
<feature type="transmembrane region" description="Helical" evidence="6">
    <location>
        <begin position="12"/>
        <end position="40"/>
    </location>
</feature>
<dbReference type="EMBL" id="CP001739">
    <property type="protein sequence ID" value="ACZ09578.1"/>
    <property type="molecule type" value="Genomic_DNA"/>
</dbReference>
<evidence type="ECO:0000256" key="2">
    <source>
        <dbReference type="ARBA" id="ARBA00022475"/>
    </source>
</evidence>
<comment type="subcellular location">
    <subcellularLocation>
        <location evidence="1">Cell membrane</location>
        <topology evidence="1">Multi-pass membrane protein</topology>
    </subcellularLocation>
</comment>
<dbReference type="Pfam" id="PF03739">
    <property type="entry name" value="LptF_LptG"/>
    <property type="match status" value="1"/>
</dbReference>
<dbReference type="GO" id="GO:0043190">
    <property type="term" value="C:ATP-binding cassette (ABC) transporter complex"/>
    <property type="evidence" value="ECO:0007669"/>
    <property type="project" value="TreeGrafter"/>
</dbReference>
<keyword evidence="8" id="KW-1185">Reference proteome</keyword>
<reference evidence="8" key="1">
    <citation type="submission" date="2009-09" db="EMBL/GenBank/DDBJ databases">
        <title>The complete chromosome of Sebaldella termitidis ATCC 33386.</title>
        <authorList>
            <consortium name="US DOE Joint Genome Institute (JGI-PGF)"/>
            <person name="Lucas S."/>
            <person name="Copeland A."/>
            <person name="Lapidus A."/>
            <person name="Glavina del Rio T."/>
            <person name="Dalin E."/>
            <person name="Tice H."/>
            <person name="Bruce D."/>
            <person name="Goodwin L."/>
            <person name="Pitluck S."/>
            <person name="Kyrpides N."/>
            <person name="Mavromatis K."/>
            <person name="Ivanova N."/>
            <person name="Mikhailova N."/>
            <person name="Sims D."/>
            <person name="Meincke L."/>
            <person name="Brettin T."/>
            <person name="Detter J.C."/>
            <person name="Han C."/>
            <person name="Larimer F."/>
            <person name="Land M."/>
            <person name="Hauser L."/>
            <person name="Markowitz V."/>
            <person name="Cheng J.F."/>
            <person name="Hugenholtz P."/>
            <person name="Woyke T."/>
            <person name="Wu D."/>
            <person name="Eisen J.A."/>
        </authorList>
    </citation>
    <scope>NUCLEOTIDE SEQUENCE [LARGE SCALE GENOMIC DNA]</scope>
    <source>
        <strain evidence="8">ATCC 33386 / NCTC 11300</strain>
    </source>
</reference>
<gene>
    <name evidence="7" type="ordered locus">Sterm_2733</name>
</gene>
<dbReference type="InterPro" id="IPR005495">
    <property type="entry name" value="LptG/LptF_permease"/>
</dbReference>
<evidence type="ECO:0000256" key="3">
    <source>
        <dbReference type="ARBA" id="ARBA00022692"/>
    </source>
</evidence>
<organism evidence="7 8">
    <name type="scientific">Sebaldella termitidis (strain ATCC 33386 / NCTC 11300)</name>
    <dbReference type="NCBI Taxonomy" id="526218"/>
    <lineage>
        <taxon>Bacteria</taxon>
        <taxon>Fusobacteriati</taxon>
        <taxon>Fusobacteriota</taxon>
        <taxon>Fusobacteriia</taxon>
        <taxon>Fusobacteriales</taxon>
        <taxon>Leptotrichiaceae</taxon>
        <taxon>Sebaldella</taxon>
    </lineage>
</organism>
<evidence type="ECO:0000256" key="1">
    <source>
        <dbReference type="ARBA" id="ARBA00004651"/>
    </source>
</evidence>
<proteinExistence type="predicted"/>
<feature type="transmembrane region" description="Helical" evidence="6">
    <location>
        <begin position="60"/>
        <end position="78"/>
    </location>
</feature>
<keyword evidence="4 6" id="KW-1133">Transmembrane helix</keyword>
<dbReference type="KEGG" id="str:Sterm_2733"/>